<dbReference type="EMBL" id="CAJNIZ010007243">
    <property type="protein sequence ID" value="CAE7256487.1"/>
    <property type="molecule type" value="Genomic_DNA"/>
</dbReference>
<accession>A0A812M739</accession>
<protein>
    <submittedName>
        <fullName evidence="1">Uncharacterized protein</fullName>
    </submittedName>
</protein>
<evidence type="ECO:0000313" key="2">
    <source>
        <dbReference type="Proteomes" id="UP000649617"/>
    </source>
</evidence>
<reference evidence="1" key="1">
    <citation type="submission" date="2021-02" db="EMBL/GenBank/DDBJ databases">
        <authorList>
            <person name="Dougan E. K."/>
            <person name="Rhodes N."/>
            <person name="Thang M."/>
            <person name="Chan C."/>
        </authorList>
    </citation>
    <scope>NUCLEOTIDE SEQUENCE</scope>
</reference>
<dbReference type="OrthoDB" id="418398at2759"/>
<sequence>MAEEDGSLKETNHSIAIAWPWDLLSWLHRKNHLLQWASNTPQADIVIAENRRYWRALGNEESVQNLNLQNPEMTFPIFWHTDGVRVYKQQKCWIYSYSCANKKGPSLSSKLMMLLVREPLIWKPFTHDRIGELVGWIQRVLQTGRFPATDFNGDPWPAGSAEAGRANNLIAGGYMFAFSGFKGDWEARVVVHKLQRSYNHNNICEHCPASKLDTAFNYRNFALDAAYLDVCFTHAQFMIMTPEHLRSSWQSVPGWTKDRNLEETCASVSVACCVIPALVCAHFESKFGDALTLKQYDRLLQTEVWQHYKAWCRKTKVPGCGHRFTLGRFGRESWGTQPELQSCYKAYTVKMMIYWLHAFLFDVQAEATGGPERVCTSYALAKMQFDFDMSGPFLTDSMRRDAVTYEHCYQDEDLMKQLGRIASSCHPSTMDKVTCNRYRALLEFGDVF</sequence>
<proteinExistence type="predicted"/>
<dbReference type="AlphaFoldDB" id="A0A812M739"/>
<dbReference type="Proteomes" id="UP000649617">
    <property type="component" value="Unassembled WGS sequence"/>
</dbReference>
<evidence type="ECO:0000313" key="1">
    <source>
        <dbReference type="EMBL" id="CAE7256487.1"/>
    </source>
</evidence>
<name>A0A812M739_SYMPI</name>
<gene>
    <name evidence="1" type="ORF">SPIL2461_LOCUS5220</name>
</gene>
<keyword evidence="2" id="KW-1185">Reference proteome</keyword>
<organism evidence="1 2">
    <name type="scientific">Symbiodinium pilosum</name>
    <name type="common">Dinoflagellate</name>
    <dbReference type="NCBI Taxonomy" id="2952"/>
    <lineage>
        <taxon>Eukaryota</taxon>
        <taxon>Sar</taxon>
        <taxon>Alveolata</taxon>
        <taxon>Dinophyceae</taxon>
        <taxon>Suessiales</taxon>
        <taxon>Symbiodiniaceae</taxon>
        <taxon>Symbiodinium</taxon>
    </lineage>
</organism>
<comment type="caution">
    <text evidence="1">The sequence shown here is derived from an EMBL/GenBank/DDBJ whole genome shotgun (WGS) entry which is preliminary data.</text>
</comment>